<feature type="region of interest" description="Disordered" evidence="1">
    <location>
        <begin position="35"/>
        <end position="54"/>
    </location>
</feature>
<keyword evidence="2" id="KW-0732">Signal</keyword>
<gene>
    <name evidence="3" type="ORF">AR543_09125</name>
</gene>
<dbReference type="Proteomes" id="UP000078148">
    <property type="component" value="Chromosome"/>
</dbReference>
<dbReference type="EMBL" id="CP013023">
    <property type="protein sequence ID" value="ANF96142.1"/>
    <property type="molecule type" value="Genomic_DNA"/>
</dbReference>
<feature type="compositionally biased region" description="Polar residues" evidence="1">
    <location>
        <begin position="37"/>
        <end position="51"/>
    </location>
</feature>
<evidence type="ECO:0000313" key="4">
    <source>
        <dbReference type="Proteomes" id="UP000078148"/>
    </source>
</evidence>
<evidence type="ECO:0000256" key="1">
    <source>
        <dbReference type="SAM" id="MobiDB-lite"/>
    </source>
</evidence>
<dbReference type="AlphaFoldDB" id="A0A172ZFI9"/>
<keyword evidence="4" id="KW-1185">Reference proteome</keyword>
<feature type="chain" id="PRO_5039264695" description="P/Homo B domain-containing protein" evidence="2">
    <location>
        <begin position="29"/>
        <end position="164"/>
    </location>
</feature>
<dbReference type="RefSeq" id="WP_060533740.1">
    <property type="nucleotide sequence ID" value="NZ_CP013023.1"/>
</dbReference>
<dbReference type="OrthoDB" id="2628449at2"/>
<evidence type="ECO:0008006" key="5">
    <source>
        <dbReference type="Google" id="ProtNLM"/>
    </source>
</evidence>
<reference evidence="3 4" key="2">
    <citation type="journal article" date="2016" name="Int. J. Syst. Evol. Microbiol.">
        <title>Paenibacillus bovis sp. nov., isolated from raw yak (Bos grunniens) milk.</title>
        <authorList>
            <person name="Gao C."/>
            <person name="Han J."/>
            <person name="Liu Z."/>
            <person name="Xu X."/>
            <person name="Hang F."/>
            <person name="Wu Z."/>
        </authorList>
    </citation>
    <scope>NUCLEOTIDE SEQUENCE [LARGE SCALE GENOMIC DNA]</scope>
    <source>
        <strain evidence="3 4">BD3526</strain>
    </source>
</reference>
<proteinExistence type="predicted"/>
<evidence type="ECO:0000313" key="3">
    <source>
        <dbReference type="EMBL" id="ANF96142.1"/>
    </source>
</evidence>
<reference evidence="4" key="1">
    <citation type="submission" date="2015-10" db="EMBL/GenBank/DDBJ databases">
        <title>Genome of Paenibacillus bovis sp. nov.</title>
        <authorList>
            <person name="Wu Z."/>
            <person name="Gao C."/>
            <person name="Liu Z."/>
            <person name="Zheng H."/>
        </authorList>
    </citation>
    <scope>NUCLEOTIDE SEQUENCE [LARGE SCALE GENOMIC DNA]</scope>
    <source>
        <strain evidence="4">BD3526</strain>
    </source>
</reference>
<sequence length="164" mass="18562">MKRKRLVLFFSCIVIAMLILLISLTNHKATMPEPTAAVTTQPVQPDSYPNKQENKQIHKTIREITDESTARFDGEYMHTFTLDAVEGTVSQILLVHMRNKGRTSFTYQLFDPAGDECKRGTLAPGKQQTVQYTWINEQAGDWTMKISNINGSPGSYSYSVQNRS</sequence>
<evidence type="ECO:0000256" key="2">
    <source>
        <dbReference type="SAM" id="SignalP"/>
    </source>
</evidence>
<name>A0A172ZFI9_9BACL</name>
<dbReference type="STRING" id="1616788.AR543_09125"/>
<dbReference type="KEGG" id="pbv:AR543_09125"/>
<feature type="signal peptide" evidence="2">
    <location>
        <begin position="1"/>
        <end position="28"/>
    </location>
</feature>
<accession>A0A172ZFI9</accession>
<dbReference type="Gene3D" id="2.60.120.380">
    <property type="match status" value="1"/>
</dbReference>
<organism evidence="3 4">
    <name type="scientific">Paenibacillus bovis</name>
    <dbReference type="NCBI Taxonomy" id="1616788"/>
    <lineage>
        <taxon>Bacteria</taxon>
        <taxon>Bacillati</taxon>
        <taxon>Bacillota</taxon>
        <taxon>Bacilli</taxon>
        <taxon>Bacillales</taxon>
        <taxon>Paenibacillaceae</taxon>
        <taxon>Paenibacillus</taxon>
    </lineage>
</organism>
<protein>
    <recommendedName>
        <fullName evidence="5">P/Homo B domain-containing protein</fullName>
    </recommendedName>
</protein>